<dbReference type="InterPro" id="IPR017439">
    <property type="entry name" value="Amidohydrolase"/>
</dbReference>
<organism evidence="4 5">
    <name type="scientific">Mollisia scopiformis</name>
    <name type="common">Conifer needle endophyte fungus</name>
    <name type="synonym">Phialocephala scopiformis</name>
    <dbReference type="NCBI Taxonomy" id="149040"/>
    <lineage>
        <taxon>Eukaryota</taxon>
        <taxon>Fungi</taxon>
        <taxon>Dikarya</taxon>
        <taxon>Ascomycota</taxon>
        <taxon>Pezizomycotina</taxon>
        <taxon>Leotiomycetes</taxon>
        <taxon>Helotiales</taxon>
        <taxon>Mollisiaceae</taxon>
        <taxon>Mollisia</taxon>
    </lineage>
</organism>
<dbReference type="PIRSF" id="PIRSF005962">
    <property type="entry name" value="Pept_M20D_amidohydro"/>
    <property type="match status" value="1"/>
</dbReference>
<dbReference type="Gene3D" id="3.30.70.360">
    <property type="match status" value="1"/>
</dbReference>
<comment type="similarity">
    <text evidence="1">Belongs to the peptidase M20A family.</text>
</comment>
<feature type="binding site" evidence="2">
    <location>
        <position position="142"/>
    </location>
    <ligand>
        <name>Mn(2+)</name>
        <dbReference type="ChEBI" id="CHEBI:29035"/>
        <label>2</label>
    </ligand>
</feature>
<dbReference type="GeneID" id="28827354"/>
<dbReference type="SUPFAM" id="SSF55031">
    <property type="entry name" value="Bacterial exopeptidase dimerisation domain"/>
    <property type="match status" value="1"/>
</dbReference>
<dbReference type="PANTHER" id="PTHR11014:SF63">
    <property type="entry name" value="METALLOPEPTIDASE, PUTATIVE (AFU_ORTHOLOGUE AFUA_6G09600)-RELATED"/>
    <property type="match status" value="1"/>
</dbReference>
<name>A0A194X8C9_MOLSC</name>
<feature type="chain" id="PRO_5008267972" evidence="3">
    <location>
        <begin position="33"/>
        <end position="436"/>
    </location>
</feature>
<dbReference type="KEGG" id="psco:LY89DRAFT_707683"/>
<feature type="binding site" evidence="2">
    <location>
        <position position="140"/>
    </location>
    <ligand>
        <name>Mn(2+)</name>
        <dbReference type="ChEBI" id="CHEBI:29035"/>
        <label>2</label>
    </ligand>
</feature>
<dbReference type="InterPro" id="IPR002933">
    <property type="entry name" value="Peptidase_M20"/>
</dbReference>
<dbReference type="Gene3D" id="3.40.630.10">
    <property type="entry name" value="Zn peptidases"/>
    <property type="match status" value="1"/>
</dbReference>
<dbReference type="Pfam" id="PF01546">
    <property type="entry name" value="Peptidase_M20"/>
    <property type="match status" value="1"/>
</dbReference>
<feature type="binding site" evidence="2">
    <location>
        <position position="402"/>
    </location>
    <ligand>
        <name>Mn(2+)</name>
        <dbReference type="ChEBI" id="CHEBI:29035"/>
        <label>2</label>
    </ligand>
</feature>
<keyword evidence="5" id="KW-1185">Reference proteome</keyword>
<feature type="binding site" evidence="2">
    <location>
        <position position="203"/>
    </location>
    <ligand>
        <name>Mn(2+)</name>
        <dbReference type="ChEBI" id="CHEBI:29035"/>
        <label>2</label>
    </ligand>
</feature>
<dbReference type="InParanoid" id="A0A194X8C9"/>
<dbReference type="RefSeq" id="XP_018070783.1">
    <property type="nucleotide sequence ID" value="XM_018217628.1"/>
</dbReference>
<dbReference type="GO" id="GO:0046872">
    <property type="term" value="F:metal ion binding"/>
    <property type="evidence" value="ECO:0007669"/>
    <property type="project" value="UniProtKB-KW"/>
</dbReference>
<dbReference type="PANTHER" id="PTHR11014">
    <property type="entry name" value="PEPTIDASE M20 FAMILY MEMBER"/>
    <property type="match status" value="1"/>
</dbReference>
<accession>A0A194X8C9</accession>
<dbReference type="SUPFAM" id="SSF53187">
    <property type="entry name" value="Zn-dependent exopeptidases"/>
    <property type="match status" value="1"/>
</dbReference>
<evidence type="ECO:0000313" key="5">
    <source>
        <dbReference type="Proteomes" id="UP000070700"/>
    </source>
</evidence>
<feature type="signal peptide" evidence="3">
    <location>
        <begin position="1"/>
        <end position="32"/>
    </location>
</feature>
<dbReference type="Proteomes" id="UP000070700">
    <property type="component" value="Unassembled WGS sequence"/>
</dbReference>
<proteinExistence type="inferred from homology"/>
<keyword evidence="4" id="KW-0121">Carboxypeptidase</keyword>
<protein>
    <submittedName>
        <fullName evidence="4">Metal-dependent amidase/aminoacylase/carboxypeptidase</fullName>
    </submittedName>
</protein>
<keyword evidence="4" id="KW-0378">Hydrolase</keyword>
<keyword evidence="4" id="KW-0645">Protease</keyword>
<evidence type="ECO:0000256" key="2">
    <source>
        <dbReference type="PIRSR" id="PIRSR005962-1"/>
    </source>
</evidence>
<evidence type="ECO:0000313" key="4">
    <source>
        <dbReference type="EMBL" id="KUJ16428.1"/>
    </source>
</evidence>
<dbReference type="GO" id="GO:0004180">
    <property type="term" value="F:carboxypeptidase activity"/>
    <property type="evidence" value="ECO:0007669"/>
    <property type="project" value="UniProtKB-KW"/>
</dbReference>
<gene>
    <name evidence="4" type="ORF">LY89DRAFT_707683</name>
</gene>
<dbReference type="EMBL" id="KQ947416">
    <property type="protein sequence ID" value="KUJ16428.1"/>
    <property type="molecule type" value="Genomic_DNA"/>
</dbReference>
<dbReference type="AlphaFoldDB" id="A0A194X8C9"/>
<reference evidence="4 5" key="1">
    <citation type="submission" date="2015-10" db="EMBL/GenBank/DDBJ databases">
        <title>Full genome of DAOMC 229536 Phialocephala scopiformis, a fungal endophyte of spruce producing the potent anti-insectan compound rugulosin.</title>
        <authorList>
            <consortium name="DOE Joint Genome Institute"/>
            <person name="Walker A.K."/>
            <person name="Frasz S.L."/>
            <person name="Seifert K.A."/>
            <person name="Miller J.D."/>
            <person name="Mondo S.J."/>
            <person name="Labutti K."/>
            <person name="Lipzen A."/>
            <person name="Dockter R."/>
            <person name="Kennedy M."/>
            <person name="Grigoriev I.V."/>
            <person name="Spatafora J.W."/>
        </authorList>
    </citation>
    <scope>NUCLEOTIDE SEQUENCE [LARGE SCALE GENOMIC DNA]</scope>
    <source>
        <strain evidence="4 5">CBS 120377</strain>
    </source>
</reference>
<dbReference type="InterPro" id="IPR036264">
    <property type="entry name" value="Bact_exopeptidase_dim_dom"/>
</dbReference>
<keyword evidence="3" id="KW-0732">Signal</keyword>
<evidence type="ECO:0000256" key="3">
    <source>
        <dbReference type="SAM" id="SignalP"/>
    </source>
</evidence>
<evidence type="ECO:0000256" key="1">
    <source>
        <dbReference type="ARBA" id="ARBA00006247"/>
    </source>
</evidence>
<sequence>MPRSVWSAVVYPALIFTVALLAMRNGINSSLASIIDRYRPDLTSYEKFYRNTHQDPELSGVEANTAAVVASHLEGLGLVVHSNIGGHGVVGLLENGLGRTVLIRAELDALPRHEQTNLSYASTKIMTDRYGNERPVMHACGHDMNMAALLGATALLHGAREHWIGTLVVVFQPDEEEKGGAEAMVEDGLYSMIPVPNIMLAQHVTPLNSGSVAIASGPVLMAADAVDVRVFGEPCPGINPQLCQDPIAIAMRIVQSIQDLVKKEFGEEEATVACWGFHAGIPGADFVFYADFLLDIKTVKPKVRDEVLVFVKKSIEAQCKEMDCPKDPLFTSKVRAPLTTNAESAVKPIREAFSSYFASNLLPMELQRVTEDFSALQGSFKIPYAYWNFGGTSSDEDIAYNHSPFYAPALDPTLKSGIDAMALATLASFGSEGHAP</sequence>
<dbReference type="OrthoDB" id="6119954at2759"/>
<keyword evidence="2" id="KW-0479">Metal-binding</keyword>
<feature type="binding site" evidence="2">
    <location>
        <position position="176"/>
    </location>
    <ligand>
        <name>Mn(2+)</name>
        <dbReference type="ChEBI" id="CHEBI:29035"/>
        <label>2</label>
    </ligand>
</feature>
<keyword evidence="2" id="KW-0464">Manganese</keyword>
<comment type="cofactor">
    <cofactor evidence="2">
        <name>Mn(2+)</name>
        <dbReference type="ChEBI" id="CHEBI:29035"/>
    </cofactor>
    <text evidence="2">The Mn(2+) ion enhances activity.</text>
</comment>